<dbReference type="Gene3D" id="1.10.357.10">
    <property type="entry name" value="Tetracycline Repressor, domain 2"/>
    <property type="match status" value="1"/>
</dbReference>
<evidence type="ECO:0000256" key="2">
    <source>
        <dbReference type="ARBA" id="ARBA00023125"/>
    </source>
</evidence>
<dbReference type="PANTHER" id="PTHR30055:SF238">
    <property type="entry name" value="MYCOFACTOCIN BIOSYNTHESIS TRANSCRIPTIONAL REGULATOR MFTR-RELATED"/>
    <property type="match status" value="1"/>
</dbReference>
<dbReference type="PANTHER" id="PTHR30055">
    <property type="entry name" value="HTH-TYPE TRANSCRIPTIONAL REGULATOR RUTR"/>
    <property type="match status" value="1"/>
</dbReference>
<evidence type="ECO:0000256" key="3">
    <source>
        <dbReference type="ARBA" id="ARBA00023163"/>
    </source>
</evidence>
<dbReference type="InterPro" id="IPR050109">
    <property type="entry name" value="HTH-type_TetR-like_transc_reg"/>
</dbReference>
<keyword evidence="1" id="KW-0805">Transcription regulation</keyword>
<feature type="DNA-binding region" description="H-T-H motif" evidence="4">
    <location>
        <begin position="41"/>
        <end position="60"/>
    </location>
</feature>
<evidence type="ECO:0000259" key="5">
    <source>
        <dbReference type="PROSITE" id="PS50977"/>
    </source>
</evidence>
<dbReference type="PROSITE" id="PS50977">
    <property type="entry name" value="HTH_TETR_2"/>
    <property type="match status" value="1"/>
</dbReference>
<evidence type="ECO:0000313" key="7">
    <source>
        <dbReference type="Proteomes" id="UP000465609"/>
    </source>
</evidence>
<accession>A0ABN5Z0P0</accession>
<dbReference type="InterPro" id="IPR041347">
    <property type="entry name" value="MftR_C"/>
</dbReference>
<dbReference type="Pfam" id="PF00440">
    <property type="entry name" value="TetR_N"/>
    <property type="match status" value="1"/>
</dbReference>
<organism evidence="6 7">
    <name type="scientific">Mycolicibacterium aubagnense</name>
    <dbReference type="NCBI Taxonomy" id="319707"/>
    <lineage>
        <taxon>Bacteria</taxon>
        <taxon>Bacillati</taxon>
        <taxon>Actinomycetota</taxon>
        <taxon>Actinomycetes</taxon>
        <taxon>Mycobacteriales</taxon>
        <taxon>Mycobacteriaceae</taxon>
        <taxon>Mycolicibacterium</taxon>
    </lineage>
</organism>
<proteinExistence type="predicted"/>
<protein>
    <submittedName>
        <fullName evidence="6">TetR family transcriptional regulator</fullName>
    </submittedName>
</protein>
<evidence type="ECO:0000256" key="1">
    <source>
        <dbReference type="ARBA" id="ARBA00023015"/>
    </source>
</evidence>
<dbReference type="PRINTS" id="PR00455">
    <property type="entry name" value="HTHTETR"/>
</dbReference>
<dbReference type="Pfam" id="PF17754">
    <property type="entry name" value="TetR_C_14"/>
    <property type="match status" value="1"/>
</dbReference>
<dbReference type="Proteomes" id="UP000465609">
    <property type="component" value="Chromosome"/>
</dbReference>
<evidence type="ECO:0000313" key="6">
    <source>
        <dbReference type="EMBL" id="BBX87717.1"/>
    </source>
</evidence>
<reference evidence="6 7" key="1">
    <citation type="journal article" date="2019" name="Emerg. Microbes Infect.">
        <title>Comprehensive subspecies identification of 175 nontuberculous mycobacteria species based on 7547 genomic profiles.</title>
        <authorList>
            <person name="Matsumoto Y."/>
            <person name="Kinjo T."/>
            <person name="Motooka D."/>
            <person name="Nabeya D."/>
            <person name="Jung N."/>
            <person name="Uechi K."/>
            <person name="Horii T."/>
            <person name="Iida T."/>
            <person name="Fujita J."/>
            <person name="Nakamura S."/>
        </authorList>
    </citation>
    <scope>NUCLEOTIDE SEQUENCE [LARGE SCALE GENOMIC DNA]</scope>
    <source>
        <strain evidence="6 7">JCM 15296</strain>
    </source>
</reference>
<dbReference type="InterPro" id="IPR009057">
    <property type="entry name" value="Homeodomain-like_sf"/>
</dbReference>
<gene>
    <name evidence="6" type="ORF">MAUB_55900</name>
</gene>
<sequence length="198" mass="21517">MVTVTAIAYNPPVGRWEPNAQGRLEQAALELYLQQGFDETTVAEIAVRAGLTERTFFRHFTDKREVLFRGRELTEALAAAIDDAPAAAAPLDAVAAALESLSDFFAERRPHARQRQAVISANPSLQERELIKLASLATTICDALRRHGVADPAASLVAEAGIAVFKVAFDQWLTDPADRSLAEHIREALAELKAATQS</sequence>
<dbReference type="SUPFAM" id="SSF46689">
    <property type="entry name" value="Homeodomain-like"/>
    <property type="match status" value="1"/>
</dbReference>
<dbReference type="InterPro" id="IPR023772">
    <property type="entry name" value="DNA-bd_HTH_TetR-type_CS"/>
</dbReference>
<keyword evidence="2 4" id="KW-0238">DNA-binding</keyword>
<keyword evidence="7" id="KW-1185">Reference proteome</keyword>
<dbReference type="PROSITE" id="PS01081">
    <property type="entry name" value="HTH_TETR_1"/>
    <property type="match status" value="1"/>
</dbReference>
<dbReference type="InterPro" id="IPR001647">
    <property type="entry name" value="HTH_TetR"/>
</dbReference>
<keyword evidence="3" id="KW-0804">Transcription</keyword>
<evidence type="ECO:0000256" key="4">
    <source>
        <dbReference type="PROSITE-ProRule" id="PRU00335"/>
    </source>
</evidence>
<dbReference type="EMBL" id="AP022577">
    <property type="protein sequence ID" value="BBX87717.1"/>
    <property type="molecule type" value="Genomic_DNA"/>
</dbReference>
<feature type="domain" description="HTH tetR-type" evidence="5">
    <location>
        <begin position="18"/>
        <end position="78"/>
    </location>
</feature>
<name>A0ABN5Z0P0_9MYCO</name>